<evidence type="ECO:0000256" key="1">
    <source>
        <dbReference type="ARBA" id="ARBA00022485"/>
    </source>
</evidence>
<evidence type="ECO:0000313" key="7">
    <source>
        <dbReference type="EMBL" id="SFM04440.1"/>
    </source>
</evidence>
<dbReference type="Gene3D" id="1.10.1060.10">
    <property type="entry name" value="Alpha-helical ferredoxin"/>
    <property type="match status" value="1"/>
</dbReference>
<keyword evidence="8" id="KW-1185">Reference proteome</keyword>
<feature type="domain" description="4Fe-4S ferredoxin-type" evidence="6">
    <location>
        <begin position="42"/>
        <end position="102"/>
    </location>
</feature>
<sequence>MSTGRFAVLYRKLGMSMQIFDLATADLEFVAEVEARSHQKIRTCYQCGNCTAGCPYTFAYDYSVSQIMRLIQTGQKEAVLKSRSLWLCGSCQSCTTRCPNKIDVALVMDVCRHMAREAGYATERSVKIFADSFLASVERHGRAYELGLMAAYMTRSGRVFTDVDLAPQALMRGKLPFKPHQIQGREQVARIFERFRKGGDNV</sequence>
<keyword evidence="4" id="KW-0408">Iron</keyword>
<evidence type="ECO:0000256" key="5">
    <source>
        <dbReference type="ARBA" id="ARBA00023014"/>
    </source>
</evidence>
<evidence type="ECO:0000259" key="6">
    <source>
        <dbReference type="Pfam" id="PF13183"/>
    </source>
</evidence>
<dbReference type="PANTHER" id="PTHR43255:SF1">
    <property type="entry name" value="IRON-SULFUR-BINDING OXIDOREDUCTASE FADF-RELATED"/>
    <property type="match status" value="1"/>
</dbReference>
<keyword evidence="2" id="KW-0479">Metal-binding</keyword>
<protein>
    <submittedName>
        <fullName evidence="7">Heterodisulfide reductase subunit C</fullName>
    </submittedName>
</protein>
<reference evidence="7 8" key="1">
    <citation type="submission" date="2016-10" db="EMBL/GenBank/DDBJ databases">
        <authorList>
            <person name="Varghese N."/>
            <person name="Submissions S."/>
        </authorList>
    </citation>
    <scope>NUCLEOTIDE SEQUENCE [LARGE SCALE GENOMIC DNA]</scope>
    <source>
        <strain evidence="7 8">DSM 1741</strain>
    </source>
</reference>
<dbReference type="PROSITE" id="PS00198">
    <property type="entry name" value="4FE4S_FER_1"/>
    <property type="match status" value="2"/>
</dbReference>
<dbReference type="PANTHER" id="PTHR43255">
    <property type="entry name" value="IRON-SULFUR-BINDING OXIDOREDUCTASE FADF-RELATED-RELATED"/>
    <property type="match status" value="1"/>
</dbReference>
<dbReference type="InterPro" id="IPR017900">
    <property type="entry name" value="4Fe4S_Fe_S_CS"/>
</dbReference>
<dbReference type="EMBL" id="FOTO01000012">
    <property type="protein sequence ID" value="SFM04440.1"/>
    <property type="molecule type" value="Genomic_DNA"/>
</dbReference>
<evidence type="ECO:0000256" key="2">
    <source>
        <dbReference type="ARBA" id="ARBA00022723"/>
    </source>
</evidence>
<evidence type="ECO:0000313" key="8">
    <source>
        <dbReference type="Proteomes" id="UP000199581"/>
    </source>
</evidence>
<dbReference type="Proteomes" id="UP000199581">
    <property type="component" value="Unassembled WGS sequence"/>
</dbReference>
<dbReference type="GO" id="GO:0016491">
    <property type="term" value="F:oxidoreductase activity"/>
    <property type="evidence" value="ECO:0007669"/>
    <property type="project" value="UniProtKB-KW"/>
</dbReference>
<dbReference type="AlphaFoldDB" id="A0A8G2C4Z6"/>
<keyword evidence="1" id="KW-0004">4Fe-4S</keyword>
<dbReference type="InterPro" id="IPR009051">
    <property type="entry name" value="Helical_ferredxn"/>
</dbReference>
<gene>
    <name evidence="7" type="ORF">SAMN05421830_11277</name>
</gene>
<accession>A0A8G2C4Z6</accession>
<organism evidence="7 8">
    <name type="scientific">Desulfomicrobium norvegicum (strain DSM 1741 / NCIMB 8310)</name>
    <name type="common">Desulfovibrio baculatus (strain Norway 4)</name>
    <name type="synonym">Desulfovibrio desulfuricans (strain Norway 4)</name>
    <dbReference type="NCBI Taxonomy" id="52561"/>
    <lineage>
        <taxon>Bacteria</taxon>
        <taxon>Pseudomonadati</taxon>
        <taxon>Thermodesulfobacteriota</taxon>
        <taxon>Desulfovibrionia</taxon>
        <taxon>Desulfovibrionales</taxon>
        <taxon>Desulfomicrobiaceae</taxon>
        <taxon>Desulfomicrobium</taxon>
    </lineage>
</organism>
<dbReference type="SUPFAM" id="SSF46548">
    <property type="entry name" value="alpha-helical ferredoxin"/>
    <property type="match status" value="1"/>
</dbReference>
<dbReference type="GO" id="GO:0051539">
    <property type="term" value="F:4 iron, 4 sulfur cluster binding"/>
    <property type="evidence" value="ECO:0007669"/>
    <property type="project" value="UniProtKB-KW"/>
</dbReference>
<dbReference type="InterPro" id="IPR017896">
    <property type="entry name" value="4Fe4S_Fe-S-bd"/>
</dbReference>
<comment type="caution">
    <text evidence="7">The sequence shown here is derived from an EMBL/GenBank/DDBJ whole genome shotgun (WGS) entry which is preliminary data.</text>
</comment>
<name>A0A8G2C4Z6_DESNO</name>
<evidence type="ECO:0000256" key="3">
    <source>
        <dbReference type="ARBA" id="ARBA00023002"/>
    </source>
</evidence>
<proteinExistence type="predicted"/>
<dbReference type="InterPro" id="IPR051460">
    <property type="entry name" value="HdrC_iron-sulfur_subunit"/>
</dbReference>
<dbReference type="Pfam" id="PF13183">
    <property type="entry name" value="Fer4_8"/>
    <property type="match status" value="1"/>
</dbReference>
<dbReference type="GO" id="GO:0046872">
    <property type="term" value="F:metal ion binding"/>
    <property type="evidence" value="ECO:0007669"/>
    <property type="project" value="UniProtKB-KW"/>
</dbReference>
<evidence type="ECO:0000256" key="4">
    <source>
        <dbReference type="ARBA" id="ARBA00023004"/>
    </source>
</evidence>
<keyword evidence="3" id="KW-0560">Oxidoreductase</keyword>
<keyword evidence="5" id="KW-0411">Iron-sulfur</keyword>
<dbReference type="GO" id="GO:0005886">
    <property type="term" value="C:plasma membrane"/>
    <property type="evidence" value="ECO:0007669"/>
    <property type="project" value="TreeGrafter"/>
</dbReference>